<dbReference type="AlphaFoldDB" id="A0AAW2CSS7"/>
<evidence type="ECO:0000313" key="2">
    <source>
        <dbReference type="EMBL" id="KAL0001327.1"/>
    </source>
</evidence>
<gene>
    <name evidence="2" type="ORF">SO802_015108</name>
</gene>
<dbReference type="InterPro" id="IPR040256">
    <property type="entry name" value="At4g02000-like"/>
</dbReference>
<dbReference type="EMBL" id="JAZDWU010000005">
    <property type="protein sequence ID" value="KAL0001327.1"/>
    <property type="molecule type" value="Genomic_DNA"/>
</dbReference>
<dbReference type="InterPro" id="IPR025558">
    <property type="entry name" value="DUF4283"/>
</dbReference>
<dbReference type="PANTHER" id="PTHR31286:SF167">
    <property type="entry name" value="OS09G0268800 PROTEIN"/>
    <property type="match status" value="1"/>
</dbReference>
<dbReference type="PANTHER" id="PTHR31286">
    <property type="entry name" value="GLYCINE-RICH CELL WALL STRUCTURAL PROTEIN 1.8-LIKE"/>
    <property type="match status" value="1"/>
</dbReference>
<organism evidence="2 3">
    <name type="scientific">Lithocarpus litseifolius</name>
    <dbReference type="NCBI Taxonomy" id="425828"/>
    <lineage>
        <taxon>Eukaryota</taxon>
        <taxon>Viridiplantae</taxon>
        <taxon>Streptophyta</taxon>
        <taxon>Embryophyta</taxon>
        <taxon>Tracheophyta</taxon>
        <taxon>Spermatophyta</taxon>
        <taxon>Magnoliopsida</taxon>
        <taxon>eudicotyledons</taxon>
        <taxon>Gunneridae</taxon>
        <taxon>Pentapetalae</taxon>
        <taxon>rosids</taxon>
        <taxon>fabids</taxon>
        <taxon>Fagales</taxon>
        <taxon>Fagaceae</taxon>
        <taxon>Lithocarpus</taxon>
    </lineage>
</organism>
<sequence>MENLSVMWEKLSLSEGEGEIYRSSTMDQYGGKVLAARFFMHRTLNMEAIARTFKPLWRTKRSFEVKDMGNHIILFVFSYESDADRVLMGEPWSYDKYLVSLQKMDKNVPVNDLVFNKTLFWVQIHDLPLGDMNPNTVCAIGSNIGTVQEGLKEWGTQDGSSFMRIRVLVDTSIPLCRGRKVSGDNGKVQSRGTLTEQDQQFGGWLTAPPITVKRCSVVRVEGSGEATAAVKEQQVDRYAEAPMDMSEVQVYGNLGVSRTVVGFSRVDNGAFGVSGQCGERMDKSLHTSFGNFEEQGASPNDQFQDKLKEIDADLAKFDSSKLAVHSTPTPTDHIFLSEEMDPNIVQETEEDSEAPRSITRGWKRLLQIRETSQVEPNLSQSKRRVQEILEDDGDVIPLKKCCASAKSNETVEAVIQPRREQ</sequence>
<comment type="caution">
    <text evidence="2">The sequence shown here is derived from an EMBL/GenBank/DDBJ whole genome shotgun (WGS) entry which is preliminary data.</text>
</comment>
<evidence type="ECO:0000259" key="1">
    <source>
        <dbReference type="Pfam" id="PF14111"/>
    </source>
</evidence>
<keyword evidence="3" id="KW-1185">Reference proteome</keyword>
<dbReference type="Pfam" id="PF14111">
    <property type="entry name" value="DUF4283"/>
    <property type="match status" value="1"/>
</dbReference>
<protein>
    <recommendedName>
        <fullName evidence="1">DUF4283 domain-containing protein</fullName>
    </recommendedName>
</protein>
<name>A0AAW2CSS7_9ROSI</name>
<feature type="domain" description="DUF4283" evidence="1">
    <location>
        <begin position="36"/>
        <end position="108"/>
    </location>
</feature>
<evidence type="ECO:0000313" key="3">
    <source>
        <dbReference type="Proteomes" id="UP001459277"/>
    </source>
</evidence>
<accession>A0AAW2CSS7</accession>
<proteinExistence type="predicted"/>
<reference evidence="2 3" key="1">
    <citation type="submission" date="2024-01" db="EMBL/GenBank/DDBJ databases">
        <title>A telomere-to-telomere, gap-free genome of sweet tea (Lithocarpus litseifolius).</title>
        <authorList>
            <person name="Zhou J."/>
        </authorList>
    </citation>
    <scope>NUCLEOTIDE SEQUENCE [LARGE SCALE GENOMIC DNA]</scope>
    <source>
        <strain evidence="2">Zhou-2022a</strain>
        <tissue evidence="2">Leaf</tissue>
    </source>
</reference>
<dbReference type="Proteomes" id="UP001459277">
    <property type="component" value="Unassembled WGS sequence"/>
</dbReference>